<feature type="transmembrane region" description="Helical" evidence="5">
    <location>
        <begin position="163"/>
        <end position="184"/>
    </location>
</feature>
<dbReference type="EMBL" id="AQQW01000005">
    <property type="protein sequence ID" value="ETW12810.1"/>
    <property type="molecule type" value="Genomic_DNA"/>
</dbReference>
<dbReference type="GO" id="GO:0012505">
    <property type="term" value="C:endomembrane system"/>
    <property type="evidence" value="ECO:0007669"/>
    <property type="project" value="UniProtKB-SubCell"/>
</dbReference>
<keyword evidence="3 5" id="KW-1133">Transmembrane helix</keyword>
<dbReference type="InterPro" id="IPR008217">
    <property type="entry name" value="Ccc1_fam"/>
</dbReference>
<evidence type="ECO:0000313" key="7">
    <source>
        <dbReference type="Proteomes" id="UP000019063"/>
    </source>
</evidence>
<comment type="caution">
    <text evidence="6">The sequence shown here is derived from an EMBL/GenBank/DDBJ whole genome shotgun (WGS) entry which is preliminary data.</text>
</comment>
<reference evidence="6 7" key="1">
    <citation type="journal article" date="2014" name="Antonie Van Leeuwenhoek">
        <title>Roseivivax atlanticus sp. nov., isolated from surface seawater of the Atlantic Ocean.</title>
        <authorList>
            <person name="Li G."/>
            <person name="Lai Q."/>
            <person name="Liu X."/>
            <person name="Sun F."/>
            <person name="Shao Z."/>
        </authorList>
    </citation>
    <scope>NUCLEOTIDE SEQUENCE [LARGE SCALE GENOMIC DNA]</scope>
    <source>
        <strain evidence="6 7">22II-s10s</strain>
    </source>
</reference>
<sequence length="249" mass="25829">MNRDAQPALEHGHGRDEIAVRLSAARSPGHLGDAVYGAIDGAVTTFAIVAGVQGAGLPTSVIVILGLANVLADGVSMALGNFTATRTEADEVARIRTIETRHIERVPEGEREELRQILAAKGLEGQVLADAVTAISRRRESWIDLMVTDEYGRSLSPPRAGTSAGVTFVAFLAAGAVPLLPFVMPLEAPFAASAIATAATFFTIGALKSRWSLRSWWRAGAETLAIGGTAAAVAYAVGTLLSGFAAPPG</sequence>
<dbReference type="Pfam" id="PF01988">
    <property type="entry name" value="VIT1"/>
    <property type="match status" value="1"/>
</dbReference>
<dbReference type="GO" id="GO:0005384">
    <property type="term" value="F:manganese ion transmembrane transporter activity"/>
    <property type="evidence" value="ECO:0007669"/>
    <property type="project" value="InterPro"/>
</dbReference>
<dbReference type="STRING" id="1379903.ATO8_09713"/>
<evidence type="ECO:0000256" key="1">
    <source>
        <dbReference type="ARBA" id="ARBA00004127"/>
    </source>
</evidence>
<evidence type="ECO:0000313" key="6">
    <source>
        <dbReference type="EMBL" id="ETW12810.1"/>
    </source>
</evidence>
<evidence type="ECO:0008006" key="8">
    <source>
        <dbReference type="Google" id="ProtNLM"/>
    </source>
</evidence>
<dbReference type="PANTHER" id="PTHR31851">
    <property type="entry name" value="FE(2+)/MN(2+) TRANSPORTER PCL1"/>
    <property type="match status" value="1"/>
</dbReference>
<proteinExistence type="predicted"/>
<dbReference type="AlphaFoldDB" id="W4HLF1"/>
<keyword evidence="7" id="KW-1185">Reference proteome</keyword>
<protein>
    <recommendedName>
        <fullName evidence="8">VIT family protein</fullName>
    </recommendedName>
</protein>
<organism evidence="6 7">
    <name type="scientific">Roseivivax marinus</name>
    <dbReference type="NCBI Taxonomy" id="1379903"/>
    <lineage>
        <taxon>Bacteria</taxon>
        <taxon>Pseudomonadati</taxon>
        <taxon>Pseudomonadota</taxon>
        <taxon>Alphaproteobacteria</taxon>
        <taxon>Rhodobacterales</taxon>
        <taxon>Roseobacteraceae</taxon>
        <taxon>Roseivivax</taxon>
    </lineage>
</organism>
<dbReference type="eggNOG" id="COG1814">
    <property type="taxonomic scope" value="Bacteria"/>
</dbReference>
<evidence type="ECO:0000256" key="4">
    <source>
        <dbReference type="ARBA" id="ARBA00023136"/>
    </source>
</evidence>
<comment type="subcellular location">
    <subcellularLocation>
        <location evidence="1">Endomembrane system</location>
        <topology evidence="1">Multi-pass membrane protein</topology>
    </subcellularLocation>
</comment>
<evidence type="ECO:0000256" key="2">
    <source>
        <dbReference type="ARBA" id="ARBA00022692"/>
    </source>
</evidence>
<name>W4HLF1_9RHOB</name>
<gene>
    <name evidence="6" type="ORF">ATO8_09713</name>
</gene>
<keyword evidence="4 5" id="KW-0472">Membrane</keyword>
<keyword evidence="2 5" id="KW-0812">Transmembrane</keyword>
<dbReference type="Proteomes" id="UP000019063">
    <property type="component" value="Unassembled WGS sequence"/>
</dbReference>
<dbReference type="RefSeq" id="WP_043844174.1">
    <property type="nucleotide sequence ID" value="NZ_AQQW01000005.1"/>
</dbReference>
<evidence type="ECO:0000256" key="3">
    <source>
        <dbReference type="ARBA" id="ARBA00022989"/>
    </source>
</evidence>
<accession>W4HLF1</accession>
<dbReference type="GO" id="GO:0030026">
    <property type="term" value="P:intracellular manganese ion homeostasis"/>
    <property type="evidence" value="ECO:0007669"/>
    <property type="project" value="InterPro"/>
</dbReference>
<feature type="transmembrane region" description="Helical" evidence="5">
    <location>
        <begin position="190"/>
        <end position="207"/>
    </location>
</feature>
<feature type="transmembrane region" description="Helical" evidence="5">
    <location>
        <begin position="219"/>
        <end position="246"/>
    </location>
</feature>
<evidence type="ECO:0000256" key="5">
    <source>
        <dbReference type="SAM" id="Phobius"/>
    </source>
</evidence>